<comment type="caution">
    <text evidence="1">The sequence shown here is derived from an EMBL/GenBank/DDBJ whole genome shotgun (WGS) entry which is preliminary data.</text>
</comment>
<keyword evidence="2" id="KW-1185">Reference proteome</keyword>
<dbReference type="Gene3D" id="1.25.40.10">
    <property type="entry name" value="Tetratricopeptide repeat domain"/>
    <property type="match status" value="1"/>
</dbReference>
<dbReference type="PANTHER" id="PTHR47691">
    <property type="entry name" value="REGULATOR-RELATED"/>
    <property type="match status" value="1"/>
</dbReference>
<dbReference type="GO" id="GO:0043531">
    <property type="term" value="F:ADP binding"/>
    <property type="evidence" value="ECO:0007669"/>
    <property type="project" value="InterPro"/>
</dbReference>
<dbReference type="PANTHER" id="PTHR47691:SF3">
    <property type="entry name" value="HTH-TYPE TRANSCRIPTIONAL REGULATOR RV0890C-RELATED"/>
    <property type="match status" value="1"/>
</dbReference>
<sequence>MHNEFGGDADNVIQGRDIYGGVHFHQVRGPRGGRCQVPPAPEHYTDNERPLAELDAWLAHAESRDGPKVVILRGPPGCGTTTLAGYWVHQHEADYPDGHFFVRLGTGPDEAEQERPALAELLLAAGRHPDEIPASLEGRAALWRSWSTGKRIALVIDDALTAGQVRALLPGAGASAVLVTEAGRVESLRAWASATTVDIAPMADDAAHLLLGRLVGADRLATDPGAVAELIDLCAGSTVALCVVASLLTEFPDRPVARLARRLARQERTLQELSRDEDLSVTVVFDAAYRRLSPLAQRCYQALGVHPGSGDVSAAAVAVALGADQDDVDDALHDLLRARLVQETEDERYLISGLIRRHAMAKAEQDGTALRQHLLAYYWARALAADGLLMPNRGWRQRIWPELTVAEDGGEEEARAWLEAERINLRGAVDLAYELGELSRACQLCLALWPLHEQGKYAHDMAATNRIGVRAATELGDWPAAAVLAMQQGFAYRELGDPQRAVELFETALGHAERAGSVEAQASAVESHGLVRLDQGLLPAATDLLRRNLALAERLAVPRRLALARLHLAKVEPPEVALALLERARAELAAEPYNLVKVDLWRGKKLLAAGRQAEAAELLAGAAATASTGKWHAERAQLCEALADLALARGEPEVARSYLRDALDIYRLREFTHRGRAVQARLDELG</sequence>
<organism evidence="1 2">
    <name type="scientific">Amycolatopsis cihanbeyliensis</name>
    <dbReference type="NCBI Taxonomy" id="1128664"/>
    <lineage>
        <taxon>Bacteria</taxon>
        <taxon>Bacillati</taxon>
        <taxon>Actinomycetota</taxon>
        <taxon>Actinomycetes</taxon>
        <taxon>Pseudonocardiales</taxon>
        <taxon>Pseudonocardiaceae</taxon>
        <taxon>Amycolatopsis</taxon>
    </lineage>
</organism>
<dbReference type="EMBL" id="VFML01000001">
    <property type="protein sequence ID" value="TQJ03952.1"/>
    <property type="molecule type" value="Genomic_DNA"/>
</dbReference>
<dbReference type="Gene3D" id="3.40.50.300">
    <property type="entry name" value="P-loop containing nucleotide triphosphate hydrolases"/>
    <property type="match status" value="1"/>
</dbReference>
<dbReference type="AlphaFoldDB" id="A0A542DLH7"/>
<dbReference type="InterPro" id="IPR027417">
    <property type="entry name" value="P-loop_NTPase"/>
</dbReference>
<dbReference type="InterPro" id="IPR011990">
    <property type="entry name" value="TPR-like_helical_dom_sf"/>
</dbReference>
<evidence type="ECO:0000313" key="1">
    <source>
        <dbReference type="EMBL" id="TQJ03952.1"/>
    </source>
</evidence>
<dbReference type="Proteomes" id="UP000320876">
    <property type="component" value="Unassembled WGS sequence"/>
</dbReference>
<reference evidence="1 2" key="1">
    <citation type="submission" date="2019-06" db="EMBL/GenBank/DDBJ databases">
        <title>Sequencing the genomes of 1000 actinobacteria strains.</title>
        <authorList>
            <person name="Klenk H.-P."/>
        </authorList>
    </citation>
    <scope>NUCLEOTIDE SEQUENCE [LARGE SCALE GENOMIC DNA]</scope>
    <source>
        <strain evidence="1 2">DSM 45679</strain>
    </source>
</reference>
<dbReference type="SUPFAM" id="SSF48452">
    <property type="entry name" value="TPR-like"/>
    <property type="match status" value="1"/>
</dbReference>
<dbReference type="RefSeq" id="WP_170220851.1">
    <property type="nucleotide sequence ID" value="NZ_VFML01000001.1"/>
</dbReference>
<accession>A0A542DLH7</accession>
<name>A0A542DLH7_AMYCI</name>
<evidence type="ECO:0000313" key="2">
    <source>
        <dbReference type="Proteomes" id="UP000320876"/>
    </source>
</evidence>
<protein>
    <submittedName>
        <fullName evidence="1">NB-ARC domain-containing protein</fullName>
    </submittedName>
</protein>
<gene>
    <name evidence="1" type="ORF">FB471_3728</name>
</gene>
<proteinExistence type="predicted"/>
<dbReference type="SUPFAM" id="SSF52540">
    <property type="entry name" value="P-loop containing nucleoside triphosphate hydrolases"/>
    <property type="match status" value="1"/>
</dbReference>